<gene>
    <name evidence="1" type="ORF">K1720_08835</name>
</gene>
<accession>A0A9E7MAE2</accession>
<keyword evidence="2" id="KW-1185">Reference proteome</keyword>
<organism evidence="1 2">
    <name type="scientific">Thermococcus argininiproducens</name>
    <dbReference type="NCBI Taxonomy" id="2866384"/>
    <lineage>
        <taxon>Archaea</taxon>
        <taxon>Methanobacteriati</taxon>
        <taxon>Methanobacteriota</taxon>
        <taxon>Thermococci</taxon>
        <taxon>Thermococcales</taxon>
        <taxon>Thermococcaceae</taxon>
        <taxon>Thermococcus</taxon>
    </lineage>
</organism>
<evidence type="ECO:0000313" key="1">
    <source>
        <dbReference type="EMBL" id="USG99602.1"/>
    </source>
</evidence>
<dbReference type="RefSeq" id="WP_251948738.1">
    <property type="nucleotide sequence ID" value="NZ_CP080572.1"/>
</dbReference>
<dbReference type="EMBL" id="CP080572">
    <property type="protein sequence ID" value="USG99602.1"/>
    <property type="molecule type" value="Genomic_DNA"/>
</dbReference>
<dbReference type="InterPro" id="IPR014418">
    <property type="entry name" value="ENCP4"/>
</dbReference>
<dbReference type="InterPro" id="IPR036216">
    <property type="entry name" value="ENCP4_sf"/>
</dbReference>
<dbReference type="Pfam" id="PF08967">
    <property type="entry name" value="ENCP4"/>
    <property type="match status" value="1"/>
</dbReference>
<dbReference type="PIRSF" id="PIRSF004604">
    <property type="entry name" value="UCP004604"/>
    <property type="match status" value="1"/>
</dbReference>
<dbReference type="NCBIfam" id="NF041191">
    <property type="entry name" value="encap_f4b"/>
    <property type="match status" value="1"/>
</dbReference>
<protein>
    <submittedName>
        <fullName evidence="1">DUF1884 family protein</fullName>
    </submittedName>
</protein>
<dbReference type="Gene3D" id="3.30.2320.10">
    <property type="entry name" value="hypothetical protein PF0899 domain"/>
    <property type="match status" value="1"/>
</dbReference>
<reference evidence="1 2" key="1">
    <citation type="submission" date="2021-08" db="EMBL/GenBank/DDBJ databases">
        <title>Thermococcus onnuriiensis IOH2.</title>
        <authorList>
            <person name="Park Y.-J."/>
        </authorList>
    </citation>
    <scope>NUCLEOTIDE SEQUENCE [LARGE SCALE GENOMIC DNA]</scope>
    <source>
        <strain evidence="1 2">IOH2</strain>
    </source>
</reference>
<dbReference type="KEGG" id="thei:K1720_08835"/>
<sequence>MSELLRLLTTVIREIEEDGFQPKIALVGPKFAEKGMKELKNLNLKVYIVEELNCDAIIGDPRFIGHLRKASRRVSLEPLMEEREFWEEMEEIQKL</sequence>
<dbReference type="AlphaFoldDB" id="A0A9E7MAE2"/>
<dbReference type="GeneID" id="72778449"/>
<dbReference type="Proteomes" id="UP001056425">
    <property type="component" value="Chromosome"/>
</dbReference>
<dbReference type="SUPFAM" id="SSF111057">
    <property type="entry name" value="Hypothetical protein PF0899"/>
    <property type="match status" value="1"/>
</dbReference>
<evidence type="ECO:0000313" key="2">
    <source>
        <dbReference type="Proteomes" id="UP001056425"/>
    </source>
</evidence>
<proteinExistence type="predicted"/>
<name>A0A9E7MAE2_9EURY</name>